<dbReference type="AlphaFoldDB" id="A0A3P6P270"/>
<dbReference type="EMBL" id="UYRU01000564">
    <property type="protein sequence ID" value="VDK30349.1"/>
    <property type="molecule type" value="Genomic_DNA"/>
</dbReference>
<protein>
    <submittedName>
        <fullName evidence="1">Uncharacterized protein</fullName>
    </submittedName>
</protein>
<name>A0A3P6P270_DIBLA</name>
<gene>
    <name evidence="1" type="ORF">DILT_LOCUS150</name>
</gene>
<dbReference type="Proteomes" id="UP000281553">
    <property type="component" value="Unassembled WGS sequence"/>
</dbReference>
<evidence type="ECO:0000313" key="1">
    <source>
        <dbReference type="EMBL" id="VDK30349.1"/>
    </source>
</evidence>
<reference evidence="1 2" key="1">
    <citation type="submission" date="2018-11" db="EMBL/GenBank/DDBJ databases">
        <authorList>
            <consortium name="Pathogen Informatics"/>
        </authorList>
    </citation>
    <scope>NUCLEOTIDE SEQUENCE [LARGE SCALE GENOMIC DNA]</scope>
</reference>
<organism evidence="1 2">
    <name type="scientific">Dibothriocephalus latus</name>
    <name type="common">Fish tapeworm</name>
    <name type="synonym">Diphyllobothrium latum</name>
    <dbReference type="NCBI Taxonomy" id="60516"/>
    <lineage>
        <taxon>Eukaryota</taxon>
        <taxon>Metazoa</taxon>
        <taxon>Spiralia</taxon>
        <taxon>Lophotrochozoa</taxon>
        <taxon>Platyhelminthes</taxon>
        <taxon>Cestoda</taxon>
        <taxon>Eucestoda</taxon>
        <taxon>Diphyllobothriidea</taxon>
        <taxon>Diphyllobothriidae</taxon>
        <taxon>Dibothriocephalus</taxon>
    </lineage>
</organism>
<keyword evidence="2" id="KW-1185">Reference proteome</keyword>
<proteinExistence type="predicted"/>
<evidence type="ECO:0000313" key="2">
    <source>
        <dbReference type="Proteomes" id="UP000281553"/>
    </source>
</evidence>
<accession>A0A3P6P270</accession>
<sequence>MSIISLNLPPVLQSLSCTNLFSADGGLNRYRTHKTASDIPRAAIDVVFSYHPPPPTMATTHTCMPVFVALIPTQSTQIPNLRLPSSSLPLSACESPSGDSSEAGRNRFGTLKSFMNSGSASGSSPTTTSVVAAAGSAAAGADALSTHIIYSLVTVESCGFVRQHTVYPTVGTEQGVLTETNWSIVCGRQPQCSRRSKPVPPVLHALH</sequence>